<sequence length="100" mass="11072">MNITTPAHRLRTEPLPLCRLVHRVFAEYEDGTSICLGALHTDGHQWQWVDKHTGLPASTDRTYDTAQQAAAAMMARAYPAWQPPRTQPAHTAAGRGPART</sequence>
<comment type="caution">
    <text evidence="2">The sequence shown here is derived from an EMBL/GenBank/DDBJ whole genome shotgun (WGS) entry which is preliminary data.</text>
</comment>
<dbReference type="AlphaFoldDB" id="A0A917VUX3"/>
<evidence type="ECO:0000256" key="1">
    <source>
        <dbReference type="SAM" id="MobiDB-lite"/>
    </source>
</evidence>
<evidence type="ECO:0000313" key="2">
    <source>
        <dbReference type="EMBL" id="GGL20625.1"/>
    </source>
</evidence>
<proteinExistence type="predicted"/>
<dbReference type="RefSeq" id="WP_058853738.1">
    <property type="nucleotide sequence ID" value="NZ_BMMH01000007.1"/>
</dbReference>
<evidence type="ECO:0000313" key="3">
    <source>
        <dbReference type="Proteomes" id="UP000638263"/>
    </source>
</evidence>
<keyword evidence="3" id="KW-1185">Reference proteome</keyword>
<dbReference type="EMBL" id="BMMH01000007">
    <property type="protein sequence ID" value="GGL20625.1"/>
    <property type="molecule type" value="Genomic_DNA"/>
</dbReference>
<accession>A0A917VUX3</accession>
<gene>
    <name evidence="2" type="ORF">GCM10011588_39330</name>
</gene>
<reference evidence="2" key="2">
    <citation type="submission" date="2020-09" db="EMBL/GenBank/DDBJ databases">
        <authorList>
            <person name="Sun Q."/>
            <person name="Zhou Y."/>
        </authorList>
    </citation>
    <scope>NUCLEOTIDE SEQUENCE</scope>
    <source>
        <strain evidence="2">CGMCC 4.3508</strain>
    </source>
</reference>
<name>A0A917VUX3_9NOCA</name>
<protein>
    <submittedName>
        <fullName evidence="2">Uncharacterized protein</fullName>
    </submittedName>
</protein>
<organism evidence="2 3">
    <name type="scientific">Nocardia jinanensis</name>
    <dbReference type="NCBI Taxonomy" id="382504"/>
    <lineage>
        <taxon>Bacteria</taxon>
        <taxon>Bacillati</taxon>
        <taxon>Actinomycetota</taxon>
        <taxon>Actinomycetes</taxon>
        <taxon>Mycobacteriales</taxon>
        <taxon>Nocardiaceae</taxon>
        <taxon>Nocardia</taxon>
    </lineage>
</organism>
<reference evidence="2" key="1">
    <citation type="journal article" date="2014" name="Int. J. Syst. Evol. Microbiol.">
        <title>Complete genome sequence of Corynebacterium casei LMG S-19264T (=DSM 44701T), isolated from a smear-ripened cheese.</title>
        <authorList>
            <consortium name="US DOE Joint Genome Institute (JGI-PGF)"/>
            <person name="Walter F."/>
            <person name="Albersmeier A."/>
            <person name="Kalinowski J."/>
            <person name="Ruckert C."/>
        </authorList>
    </citation>
    <scope>NUCLEOTIDE SEQUENCE</scope>
    <source>
        <strain evidence="2">CGMCC 4.3508</strain>
    </source>
</reference>
<feature type="region of interest" description="Disordered" evidence="1">
    <location>
        <begin position="81"/>
        <end position="100"/>
    </location>
</feature>
<dbReference type="Proteomes" id="UP000638263">
    <property type="component" value="Unassembled WGS sequence"/>
</dbReference>